<sequence>VVNNTLQCYQCEIRGTDEASCDKKLDLKQCPSIQAYDRCLTNFRKNASIMFPMGAIEASSPNTLNCNEISLRYAPESFLSAM</sequence>
<evidence type="ECO:0000313" key="2">
    <source>
        <dbReference type="Proteomes" id="UP000708208"/>
    </source>
</evidence>
<feature type="non-terminal residue" evidence="1">
    <location>
        <position position="1"/>
    </location>
</feature>
<dbReference type="EMBL" id="CAJVCH010526323">
    <property type="protein sequence ID" value="CAG7822431.1"/>
    <property type="molecule type" value="Genomic_DNA"/>
</dbReference>
<dbReference type="Proteomes" id="UP000708208">
    <property type="component" value="Unassembled WGS sequence"/>
</dbReference>
<organism evidence="1 2">
    <name type="scientific">Allacma fusca</name>
    <dbReference type="NCBI Taxonomy" id="39272"/>
    <lineage>
        <taxon>Eukaryota</taxon>
        <taxon>Metazoa</taxon>
        <taxon>Ecdysozoa</taxon>
        <taxon>Arthropoda</taxon>
        <taxon>Hexapoda</taxon>
        <taxon>Collembola</taxon>
        <taxon>Symphypleona</taxon>
        <taxon>Sminthuridae</taxon>
        <taxon>Allacma</taxon>
    </lineage>
</organism>
<gene>
    <name evidence="1" type="ORF">AFUS01_LOCUS32706</name>
</gene>
<keyword evidence="2" id="KW-1185">Reference proteome</keyword>
<name>A0A8J2PPJ0_9HEXA</name>
<protein>
    <submittedName>
        <fullName evidence="1">Uncharacterized protein</fullName>
    </submittedName>
</protein>
<proteinExistence type="predicted"/>
<dbReference type="AlphaFoldDB" id="A0A8J2PPJ0"/>
<evidence type="ECO:0000313" key="1">
    <source>
        <dbReference type="EMBL" id="CAG7822431.1"/>
    </source>
</evidence>
<accession>A0A8J2PPJ0</accession>
<reference evidence="1" key="1">
    <citation type="submission" date="2021-06" db="EMBL/GenBank/DDBJ databases">
        <authorList>
            <person name="Hodson N. C."/>
            <person name="Mongue J. A."/>
            <person name="Jaron S. K."/>
        </authorList>
    </citation>
    <scope>NUCLEOTIDE SEQUENCE</scope>
</reference>
<comment type="caution">
    <text evidence="1">The sequence shown here is derived from an EMBL/GenBank/DDBJ whole genome shotgun (WGS) entry which is preliminary data.</text>
</comment>